<evidence type="ECO:0000256" key="2">
    <source>
        <dbReference type="PROSITE-ProRule" id="PRU00110"/>
    </source>
</evidence>
<name>A0A5S3PJW4_9RHOB</name>
<dbReference type="InterPro" id="IPR036641">
    <property type="entry name" value="HPT_dom_sf"/>
</dbReference>
<evidence type="ECO:0000256" key="1">
    <source>
        <dbReference type="ARBA" id="ARBA00023012"/>
    </source>
</evidence>
<gene>
    <name evidence="4" type="ORF">FDT80_03345</name>
</gene>
<evidence type="ECO:0000313" key="5">
    <source>
        <dbReference type="Proteomes" id="UP000309550"/>
    </source>
</evidence>
<dbReference type="PROSITE" id="PS50894">
    <property type="entry name" value="HPT"/>
    <property type="match status" value="1"/>
</dbReference>
<accession>A0A5S3PJW4</accession>
<dbReference type="GO" id="GO:0004672">
    <property type="term" value="F:protein kinase activity"/>
    <property type="evidence" value="ECO:0007669"/>
    <property type="project" value="UniProtKB-ARBA"/>
</dbReference>
<feature type="modified residue" description="Phosphohistidine" evidence="2">
    <location>
        <position position="55"/>
    </location>
</feature>
<evidence type="ECO:0000313" key="4">
    <source>
        <dbReference type="EMBL" id="TMM54637.1"/>
    </source>
</evidence>
<feature type="domain" description="HPt" evidence="3">
    <location>
        <begin position="8"/>
        <end position="118"/>
    </location>
</feature>
<reference evidence="4 5" key="1">
    <citation type="submission" date="2019-05" db="EMBL/GenBank/DDBJ databases">
        <title>Sulfitobacter sabulilitoris sp. nov., isolated from a marine sand.</title>
        <authorList>
            <person name="Yoon J.-H."/>
        </authorList>
    </citation>
    <scope>NUCLEOTIDE SEQUENCE [LARGE SCALE GENOMIC DNA]</scope>
    <source>
        <strain evidence="4 5">HSMS-29</strain>
    </source>
</reference>
<dbReference type="EMBL" id="VANS01000001">
    <property type="protein sequence ID" value="TMM54637.1"/>
    <property type="molecule type" value="Genomic_DNA"/>
</dbReference>
<proteinExistence type="predicted"/>
<keyword evidence="5" id="KW-1185">Reference proteome</keyword>
<dbReference type="Pfam" id="PF01627">
    <property type="entry name" value="Hpt"/>
    <property type="match status" value="1"/>
</dbReference>
<dbReference type="SUPFAM" id="SSF47226">
    <property type="entry name" value="Histidine-containing phosphotransfer domain, HPT domain"/>
    <property type="match status" value="1"/>
</dbReference>
<keyword evidence="2" id="KW-0597">Phosphoprotein</keyword>
<organism evidence="4 5">
    <name type="scientific">Sulfitobacter sabulilitoris</name>
    <dbReference type="NCBI Taxonomy" id="2562655"/>
    <lineage>
        <taxon>Bacteria</taxon>
        <taxon>Pseudomonadati</taxon>
        <taxon>Pseudomonadota</taxon>
        <taxon>Alphaproteobacteria</taxon>
        <taxon>Rhodobacterales</taxon>
        <taxon>Roseobacteraceae</taxon>
        <taxon>Sulfitobacter</taxon>
    </lineage>
</organism>
<evidence type="ECO:0000259" key="3">
    <source>
        <dbReference type="PROSITE" id="PS50894"/>
    </source>
</evidence>
<dbReference type="AlphaFoldDB" id="A0A5S3PJW4"/>
<dbReference type="Proteomes" id="UP000309550">
    <property type="component" value="Unassembled WGS sequence"/>
</dbReference>
<dbReference type="Gene3D" id="1.20.120.160">
    <property type="entry name" value="HPT domain"/>
    <property type="match status" value="1"/>
</dbReference>
<comment type="caution">
    <text evidence="4">The sequence shown here is derived from an EMBL/GenBank/DDBJ whole genome shotgun (WGS) entry which is preliminary data.</text>
</comment>
<sequence>MAAVDPKLQASLNRIRLRFLSVLDERLDSMELNFDALGQAATRDAALAGIQAEAHKIAGTARTVGYAELGEIALTLDQTIGAGKGGGADLTQIEQLTDALIELGAQIVNSHRMEMAAE</sequence>
<keyword evidence="1" id="KW-0902">Two-component regulatory system</keyword>
<dbReference type="InterPro" id="IPR008207">
    <property type="entry name" value="Sig_transdc_His_kin_Hpt_dom"/>
</dbReference>
<dbReference type="GO" id="GO:0000160">
    <property type="term" value="P:phosphorelay signal transduction system"/>
    <property type="evidence" value="ECO:0007669"/>
    <property type="project" value="UniProtKB-KW"/>
</dbReference>
<dbReference type="RefSeq" id="WP_138660809.1">
    <property type="nucleotide sequence ID" value="NZ_VANS01000001.1"/>
</dbReference>
<protein>
    <recommendedName>
        <fullName evidence="3">HPt domain-containing protein</fullName>
    </recommendedName>
</protein>
<dbReference type="OrthoDB" id="7876199at2"/>